<dbReference type="PANTHER" id="PTHR42748:SF3">
    <property type="entry name" value="BLL4366 PROTEIN"/>
    <property type="match status" value="1"/>
</dbReference>
<feature type="region of interest" description="Disordered" evidence="2">
    <location>
        <begin position="1"/>
        <end position="25"/>
    </location>
</feature>
<keyword evidence="1" id="KW-0521">NADP</keyword>
<feature type="compositionally biased region" description="Basic and acidic residues" evidence="2">
    <location>
        <begin position="14"/>
        <end position="25"/>
    </location>
</feature>
<dbReference type="HOGENOM" id="CLU_007383_5_2_4"/>
<dbReference type="InterPro" id="IPR016040">
    <property type="entry name" value="NAD(P)-bd_dom"/>
</dbReference>
<proteinExistence type="predicted"/>
<gene>
    <name evidence="4" type="ordered locus">BPP3249</name>
</gene>
<dbReference type="KEGG" id="bpa:BPP3249"/>
<dbReference type="DNASU" id="1666746"/>
<dbReference type="EMBL" id="BX640433">
    <property type="protein sequence ID" value="CAE38534.1"/>
    <property type="molecule type" value="Genomic_DNA"/>
</dbReference>
<dbReference type="InterPro" id="IPR036291">
    <property type="entry name" value="NAD(P)-bd_dom_sf"/>
</dbReference>
<organism evidence="4 5">
    <name type="scientific">Bordetella parapertussis (strain 12822 / ATCC BAA-587 / NCTC 13253)</name>
    <dbReference type="NCBI Taxonomy" id="257311"/>
    <lineage>
        <taxon>Bacteria</taxon>
        <taxon>Pseudomonadati</taxon>
        <taxon>Pseudomonadota</taxon>
        <taxon>Betaproteobacteria</taxon>
        <taxon>Burkholderiales</taxon>
        <taxon>Alcaligenaceae</taxon>
        <taxon>Bordetella</taxon>
    </lineage>
</organism>
<evidence type="ECO:0000313" key="5">
    <source>
        <dbReference type="Proteomes" id="UP000001421"/>
    </source>
</evidence>
<protein>
    <recommendedName>
        <fullName evidence="3">NAD(P)-binding domain-containing protein</fullName>
    </recommendedName>
</protein>
<dbReference type="PANTHER" id="PTHR42748">
    <property type="entry name" value="NITROGEN METABOLITE REPRESSION PROTEIN NMRA FAMILY MEMBER"/>
    <property type="match status" value="1"/>
</dbReference>
<dbReference type="AlphaFoldDB" id="Q7W5P2"/>
<accession>Q7W5P2</accession>
<dbReference type="SUPFAM" id="SSF51735">
    <property type="entry name" value="NAD(P)-binding Rossmann-fold domains"/>
    <property type="match status" value="1"/>
</dbReference>
<evidence type="ECO:0000313" key="4">
    <source>
        <dbReference type="EMBL" id="CAE38534.1"/>
    </source>
</evidence>
<dbReference type="Pfam" id="PF13460">
    <property type="entry name" value="NAD_binding_10"/>
    <property type="match status" value="1"/>
</dbReference>
<feature type="domain" description="NAD(P)-binding" evidence="3">
    <location>
        <begin position="68"/>
        <end position="196"/>
    </location>
</feature>
<reference evidence="4 5" key="1">
    <citation type="journal article" date="2003" name="Nat. Genet.">
        <title>Comparative analysis of the genome sequences of Bordetella pertussis, Bordetella parapertussis and Bordetella bronchiseptica.</title>
        <authorList>
            <person name="Parkhill J."/>
            <person name="Sebaihia M."/>
            <person name="Preston A."/>
            <person name="Murphy L.D."/>
            <person name="Thomson N.R."/>
            <person name="Harris D.E."/>
            <person name="Holden M.T.G."/>
            <person name="Churcher C.M."/>
            <person name="Bentley S.D."/>
            <person name="Mungall K.L."/>
            <person name="Cerdeno-Tarraga A.-M."/>
            <person name="Temple L."/>
            <person name="James K.D."/>
            <person name="Harris B."/>
            <person name="Quail M.A."/>
            <person name="Achtman M."/>
            <person name="Atkin R."/>
            <person name="Baker S."/>
            <person name="Basham D."/>
            <person name="Bason N."/>
            <person name="Cherevach I."/>
            <person name="Chillingworth T."/>
            <person name="Collins M."/>
            <person name="Cronin A."/>
            <person name="Davis P."/>
            <person name="Doggett J."/>
            <person name="Feltwell T."/>
            <person name="Goble A."/>
            <person name="Hamlin N."/>
            <person name="Hauser H."/>
            <person name="Holroyd S."/>
            <person name="Jagels K."/>
            <person name="Leather S."/>
            <person name="Moule S."/>
            <person name="Norberczak H."/>
            <person name="O'Neil S."/>
            <person name="Ormond D."/>
            <person name="Price C."/>
            <person name="Rabbinowitsch E."/>
            <person name="Rutter S."/>
            <person name="Sanders M."/>
            <person name="Saunders D."/>
            <person name="Seeger K."/>
            <person name="Sharp S."/>
            <person name="Simmonds M."/>
            <person name="Skelton J."/>
            <person name="Squares R."/>
            <person name="Squares S."/>
            <person name="Stevens K."/>
            <person name="Unwin L."/>
            <person name="Whitehead S."/>
            <person name="Barrell B.G."/>
            <person name="Maskell D.J."/>
        </authorList>
    </citation>
    <scope>NUCLEOTIDE SEQUENCE [LARGE SCALE GENOMIC DNA]</scope>
    <source>
        <strain evidence="4 5">12822 / ATCC BAA-587 / NCTC 13253</strain>
    </source>
</reference>
<dbReference type="Gene3D" id="3.40.50.720">
    <property type="entry name" value="NAD(P)-binding Rossmann-like Domain"/>
    <property type="match status" value="1"/>
</dbReference>
<dbReference type="InterPro" id="IPR051164">
    <property type="entry name" value="NmrA-like_oxidored"/>
</dbReference>
<evidence type="ECO:0000259" key="3">
    <source>
        <dbReference type="Pfam" id="PF13460"/>
    </source>
</evidence>
<name>Q7W5P2_BORPA</name>
<evidence type="ECO:0000256" key="2">
    <source>
        <dbReference type="SAM" id="MobiDB-lite"/>
    </source>
</evidence>
<dbReference type="Proteomes" id="UP000001421">
    <property type="component" value="Chromosome"/>
</dbReference>
<sequence>MLRQGAKHTACTGRRNDDDRTPKEQSMKIVVIGGTGLIGSNVVNRLRRDGHETVAASPGTGVNTITGEGLAQALDGAQVVVDVANSPSFEDQAVMAFFETSGRTLLAAEAAAGVTHHLALSVVGTDRLADSGYFRAKVAQEALIKASKVPYTILRATQFFEFIESIVNAGADGDTVRLSPALIQPIAADDVSAALADLAVGMPLNGTVEVAGPDRLPLDELARKFLAARGDRRQVVADVHARYFGSELDDRSLVAGDNPRVGSTRLMNWLSRSPAPQ</sequence>
<evidence type="ECO:0000256" key="1">
    <source>
        <dbReference type="ARBA" id="ARBA00022857"/>
    </source>
</evidence>